<dbReference type="EMBL" id="RCML01000775">
    <property type="protein sequence ID" value="KAG2969652.1"/>
    <property type="molecule type" value="Genomic_DNA"/>
</dbReference>
<dbReference type="Proteomes" id="UP000760860">
    <property type="component" value="Unassembled WGS sequence"/>
</dbReference>
<dbReference type="Proteomes" id="UP000735874">
    <property type="component" value="Unassembled WGS sequence"/>
</dbReference>
<keyword evidence="7" id="KW-1185">Reference proteome</keyword>
<gene>
    <name evidence="6" type="ORF">PC110_g4475</name>
    <name evidence="1" type="ORF">PC113_g8617</name>
    <name evidence="3" type="ORF">PC115_g17145</name>
    <name evidence="2" type="ORF">PC117_g23710</name>
    <name evidence="4" type="ORF">PC118_g17325</name>
    <name evidence="5" type="ORF">PC129_g9761</name>
</gene>
<dbReference type="EMBL" id="MJFZ01000069">
    <property type="protein sequence ID" value="RAW39293.1"/>
    <property type="molecule type" value="Genomic_DNA"/>
</dbReference>
<evidence type="ECO:0000313" key="4">
    <source>
        <dbReference type="EMBL" id="KAG2969652.1"/>
    </source>
</evidence>
<dbReference type="EMBL" id="RCMG01000205">
    <property type="protein sequence ID" value="KAG2859788.1"/>
    <property type="molecule type" value="Genomic_DNA"/>
</dbReference>
<name>A0A329SQQ7_9STRA</name>
<sequence>MEREEKDGLSEFGPYAVAPRAVYELRQVYNVVFFGEAPKEIAQLEEGVLERVVQRAAPLLKRKPGH</sequence>
<evidence type="ECO:0000313" key="1">
    <source>
        <dbReference type="EMBL" id="KAG2859788.1"/>
    </source>
</evidence>
<dbReference type="Proteomes" id="UP000697107">
    <property type="component" value="Unassembled WGS sequence"/>
</dbReference>
<dbReference type="EMBL" id="RCMV01000310">
    <property type="protein sequence ID" value="KAG3219469.1"/>
    <property type="molecule type" value="Genomic_DNA"/>
</dbReference>
<evidence type="ECO:0000313" key="6">
    <source>
        <dbReference type="EMBL" id="RAW39293.1"/>
    </source>
</evidence>
<dbReference type="EMBL" id="RCMI01000794">
    <property type="protein sequence ID" value="KAG2897525.1"/>
    <property type="molecule type" value="Genomic_DNA"/>
</dbReference>
<protein>
    <submittedName>
        <fullName evidence="6">Uncharacterized protein</fullName>
    </submittedName>
</protein>
<evidence type="ECO:0000313" key="5">
    <source>
        <dbReference type="EMBL" id="KAG3219469.1"/>
    </source>
</evidence>
<dbReference type="VEuPathDB" id="FungiDB:PC110_g4475"/>
<evidence type="ECO:0000313" key="3">
    <source>
        <dbReference type="EMBL" id="KAG2897525.1"/>
    </source>
</evidence>
<dbReference type="Proteomes" id="UP000736787">
    <property type="component" value="Unassembled WGS sequence"/>
</dbReference>
<dbReference type="AlphaFoldDB" id="A0A329SQQ7"/>
<evidence type="ECO:0000313" key="7">
    <source>
        <dbReference type="Proteomes" id="UP000251314"/>
    </source>
</evidence>
<evidence type="ECO:0000313" key="2">
    <source>
        <dbReference type="EMBL" id="KAG2893708.1"/>
    </source>
</evidence>
<organism evidence="6 7">
    <name type="scientific">Phytophthora cactorum</name>
    <dbReference type="NCBI Taxonomy" id="29920"/>
    <lineage>
        <taxon>Eukaryota</taxon>
        <taxon>Sar</taxon>
        <taxon>Stramenopiles</taxon>
        <taxon>Oomycota</taxon>
        <taxon>Peronosporomycetes</taxon>
        <taxon>Peronosporales</taxon>
        <taxon>Peronosporaceae</taxon>
        <taxon>Phytophthora</taxon>
    </lineage>
</organism>
<dbReference type="Proteomes" id="UP000774804">
    <property type="component" value="Unassembled WGS sequence"/>
</dbReference>
<proteinExistence type="predicted"/>
<accession>A0A329SQQ7</accession>
<reference evidence="1" key="2">
    <citation type="submission" date="2018-10" db="EMBL/GenBank/DDBJ databases">
        <title>Effector identification in a new, highly contiguous assembly of the strawberry crown rot pathogen Phytophthora cactorum.</title>
        <authorList>
            <person name="Armitage A.D."/>
            <person name="Nellist C.F."/>
            <person name="Bates H."/>
            <person name="Vickerstaff R.J."/>
            <person name="Harrison R.J."/>
        </authorList>
    </citation>
    <scope>NUCLEOTIDE SEQUENCE</scope>
    <source>
        <strain evidence="1">15-7</strain>
        <strain evidence="3">4032</strain>
        <strain evidence="2">4040</strain>
        <strain evidence="4">P415</strain>
        <strain evidence="5">P421</strain>
    </source>
</reference>
<dbReference type="EMBL" id="RCMK01001471">
    <property type="protein sequence ID" value="KAG2893708.1"/>
    <property type="molecule type" value="Genomic_DNA"/>
</dbReference>
<comment type="caution">
    <text evidence="6">The sequence shown here is derived from an EMBL/GenBank/DDBJ whole genome shotgun (WGS) entry which is preliminary data.</text>
</comment>
<dbReference type="OrthoDB" id="10444811at2759"/>
<reference evidence="6 7" key="1">
    <citation type="submission" date="2018-01" db="EMBL/GenBank/DDBJ databases">
        <title>Draft genome of the strawberry crown rot pathogen Phytophthora cactorum.</title>
        <authorList>
            <person name="Armitage A.D."/>
            <person name="Lysoe E."/>
            <person name="Nellist C.F."/>
            <person name="Harrison R.J."/>
            <person name="Brurberg M.B."/>
        </authorList>
    </citation>
    <scope>NUCLEOTIDE SEQUENCE [LARGE SCALE GENOMIC DNA]</scope>
    <source>
        <strain evidence="6 7">10300</strain>
    </source>
</reference>
<dbReference type="Proteomes" id="UP000251314">
    <property type="component" value="Unassembled WGS sequence"/>
</dbReference>